<name>A0A644UAY9_9ZZZZ</name>
<evidence type="ECO:0000313" key="1">
    <source>
        <dbReference type="EMBL" id="MPL76155.1"/>
    </source>
</evidence>
<comment type="caution">
    <text evidence="1">The sequence shown here is derived from an EMBL/GenBank/DDBJ whole genome shotgun (WGS) entry which is preliminary data.</text>
</comment>
<gene>
    <name evidence="1" type="ORF">SDC9_22000</name>
</gene>
<dbReference type="AlphaFoldDB" id="A0A644UAY9"/>
<reference evidence="1" key="1">
    <citation type="submission" date="2019-08" db="EMBL/GenBank/DDBJ databases">
        <authorList>
            <person name="Kucharzyk K."/>
            <person name="Murdoch R.W."/>
            <person name="Higgins S."/>
            <person name="Loffler F."/>
        </authorList>
    </citation>
    <scope>NUCLEOTIDE SEQUENCE</scope>
</reference>
<organism evidence="1">
    <name type="scientific">bioreactor metagenome</name>
    <dbReference type="NCBI Taxonomy" id="1076179"/>
    <lineage>
        <taxon>unclassified sequences</taxon>
        <taxon>metagenomes</taxon>
        <taxon>ecological metagenomes</taxon>
    </lineage>
</organism>
<accession>A0A644UAY9</accession>
<sequence>MSKVFSIIGLETNTGIRDVGLMSGIPEVEGIQKSQLYNELVEDCGESEFVTVAVKSFCYGEGEPEDATAEDLNWLKAHPEFWRSKAVTHLQTASFAILHPDQGMQMNM</sequence>
<protein>
    <submittedName>
        <fullName evidence="1">Uncharacterized protein</fullName>
    </submittedName>
</protein>
<dbReference type="EMBL" id="VSSQ01000095">
    <property type="protein sequence ID" value="MPL76155.1"/>
    <property type="molecule type" value="Genomic_DNA"/>
</dbReference>
<proteinExistence type="predicted"/>